<dbReference type="OrthoDB" id="1490855at2"/>
<organism evidence="2 3">
    <name type="scientific">Myroides pelagicus</name>
    <dbReference type="NCBI Taxonomy" id="270914"/>
    <lineage>
        <taxon>Bacteria</taxon>
        <taxon>Pseudomonadati</taxon>
        <taxon>Bacteroidota</taxon>
        <taxon>Flavobacteriia</taxon>
        <taxon>Flavobacteriales</taxon>
        <taxon>Flavobacteriaceae</taxon>
        <taxon>Myroides</taxon>
    </lineage>
</organism>
<proteinExistence type="predicted"/>
<evidence type="ECO:0000313" key="3">
    <source>
        <dbReference type="Proteomes" id="UP000488936"/>
    </source>
</evidence>
<name>A0A7K1GQC9_9FLAO</name>
<dbReference type="EMBL" id="WMJY01000025">
    <property type="protein sequence ID" value="MTH30414.1"/>
    <property type="molecule type" value="Genomic_DNA"/>
</dbReference>
<keyword evidence="3" id="KW-1185">Reference proteome</keyword>
<sequence length="470" mass="52286">MKKIICLAVLAFSFSLTGCVDNPYVTEDNYLDRPYAGKSWIVGLKKQLALTTNSVVINTEITSDNYYNNYSQYTKVFDIPQIDYFDPDVDRLQASIQALREMAVYGLETVLPKDEKLTQSEIAFMHFCKGYSFLLAGELFVGLPTTSLGPVASSQELLKLSVSSLETAYALSEEVENKQAYALLLARANYRLGNREQAKQYAQLASANNQLLYKVTFDGENGVANEMQNATFDALPNRLAPLPRLDFLDPKFFSVGVPASDQKAVALAKVEEAHLILAELAIADGIVDLAKEELYKVLQIIQTRPTMMVDDSREKRNGGKRDDYPLTAVGVKFDAEAPVREGLVLDRQQGKVKVYTVSGTSITTDQIAKASSIDEVLYLVYLMRQEVFISEGRRLADLGIKYPISQIEAGNNTHVTAEYTKALIPAFIPLDYGLDDFSVDPVTQEVTMAYDMNRVLVTNKTSPYVMPILK</sequence>
<reference evidence="2 3" key="1">
    <citation type="journal article" date="2006" name="Int. J. Syst. Evol. Microbiol.">
        <title>Myroides pelagicus sp. nov., isolated from seawater in Thailand.</title>
        <authorList>
            <person name="Yoon J."/>
            <person name="Maneerat S."/>
            <person name="Kawai F."/>
            <person name="Yokota A."/>
        </authorList>
    </citation>
    <scope>NUCLEOTIDE SEQUENCE [LARGE SCALE GENOMIC DNA]</scope>
    <source>
        <strain evidence="2 3">SM1T</strain>
    </source>
</reference>
<evidence type="ECO:0000313" key="2">
    <source>
        <dbReference type="EMBL" id="MTH30414.1"/>
    </source>
</evidence>
<protein>
    <submittedName>
        <fullName evidence="2">Tetratricopeptide repeat protein</fullName>
    </submittedName>
</protein>
<keyword evidence="1" id="KW-0732">Signal</keyword>
<feature type="chain" id="PRO_5029818990" evidence="1">
    <location>
        <begin position="19"/>
        <end position="470"/>
    </location>
</feature>
<evidence type="ECO:0000256" key="1">
    <source>
        <dbReference type="SAM" id="SignalP"/>
    </source>
</evidence>
<gene>
    <name evidence="2" type="ORF">GJV77_10955</name>
</gene>
<dbReference type="RefSeq" id="WP_155036398.1">
    <property type="nucleotide sequence ID" value="NZ_JAYMMG010000017.1"/>
</dbReference>
<dbReference type="Proteomes" id="UP000488936">
    <property type="component" value="Unassembled WGS sequence"/>
</dbReference>
<comment type="caution">
    <text evidence="2">The sequence shown here is derived from an EMBL/GenBank/DDBJ whole genome shotgun (WGS) entry which is preliminary data.</text>
</comment>
<feature type="signal peptide" evidence="1">
    <location>
        <begin position="1"/>
        <end position="18"/>
    </location>
</feature>
<dbReference type="SUPFAM" id="SSF48452">
    <property type="entry name" value="TPR-like"/>
    <property type="match status" value="1"/>
</dbReference>
<dbReference type="AlphaFoldDB" id="A0A7K1GQC9"/>
<dbReference type="PROSITE" id="PS51257">
    <property type="entry name" value="PROKAR_LIPOPROTEIN"/>
    <property type="match status" value="1"/>
</dbReference>
<dbReference type="InterPro" id="IPR011990">
    <property type="entry name" value="TPR-like_helical_dom_sf"/>
</dbReference>
<dbReference type="Gene3D" id="1.25.40.390">
    <property type="match status" value="1"/>
</dbReference>
<accession>A0A7K1GQC9</accession>